<feature type="domain" description="EAL" evidence="2">
    <location>
        <begin position="459"/>
        <end position="707"/>
    </location>
</feature>
<dbReference type="CDD" id="cd01948">
    <property type="entry name" value="EAL"/>
    <property type="match status" value="1"/>
</dbReference>
<dbReference type="InterPro" id="IPR029787">
    <property type="entry name" value="Nucleotide_cyclase"/>
</dbReference>
<dbReference type="Pfam" id="PF05228">
    <property type="entry name" value="CHASE4"/>
    <property type="match status" value="1"/>
</dbReference>
<keyword evidence="1" id="KW-0812">Transmembrane</keyword>
<dbReference type="PROSITE" id="PS50887">
    <property type="entry name" value="GGDEF"/>
    <property type="match status" value="1"/>
</dbReference>
<dbReference type="GO" id="GO:0071111">
    <property type="term" value="F:cyclic-guanylate-specific phosphodiesterase activity"/>
    <property type="evidence" value="ECO:0007669"/>
    <property type="project" value="InterPro"/>
</dbReference>
<comment type="caution">
    <text evidence="4">The sequence shown here is derived from an EMBL/GenBank/DDBJ whole genome shotgun (WGS) entry which is preliminary data.</text>
</comment>
<evidence type="ECO:0000259" key="2">
    <source>
        <dbReference type="PROSITE" id="PS50883"/>
    </source>
</evidence>
<evidence type="ECO:0000259" key="3">
    <source>
        <dbReference type="PROSITE" id="PS50887"/>
    </source>
</evidence>
<evidence type="ECO:0000256" key="1">
    <source>
        <dbReference type="SAM" id="Phobius"/>
    </source>
</evidence>
<dbReference type="SMART" id="SM00267">
    <property type="entry name" value="GGDEF"/>
    <property type="match status" value="1"/>
</dbReference>
<gene>
    <name evidence="4" type="ORF">GGR23_002687</name>
</gene>
<dbReference type="SUPFAM" id="SSF55073">
    <property type="entry name" value="Nucleotide cyclase"/>
    <property type="match status" value="1"/>
</dbReference>
<dbReference type="Gene3D" id="3.20.20.450">
    <property type="entry name" value="EAL domain"/>
    <property type="match status" value="1"/>
</dbReference>
<dbReference type="InterPro" id="IPR007892">
    <property type="entry name" value="CHASE4"/>
</dbReference>
<keyword evidence="5" id="KW-1185">Reference proteome</keyword>
<dbReference type="SUPFAM" id="SSF141868">
    <property type="entry name" value="EAL domain-like"/>
    <property type="match status" value="1"/>
</dbReference>
<keyword evidence="1" id="KW-0472">Membrane</keyword>
<accession>A0A7W6NKI7</accession>
<protein>
    <submittedName>
        <fullName evidence="4">Diguanylate cyclase (GGDEF)-like protein</fullName>
    </submittedName>
</protein>
<dbReference type="PROSITE" id="PS50883">
    <property type="entry name" value="EAL"/>
    <property type="match status" value="1"/>
</dbReference>
<dbReference type="Pfam" id="PF00990">
    <property type="entry name" value="GGDEF"/>
    <property type="match status" value="1"/>
</dbReference>
<dbReference type="Gene3D" id="3.30.70.270">
    <property type="match status" value="1"/>
</dbReference>
<dbReference type="PANTHER" id="PTHR33121:SF79">
    <property type="entry name" value="CYCLIC DI-GMP PHOSPHODIESTERASE PDED-RELATED"/>
    <property type="match status" value="1"/>
</dbReference>
<dbReference type="EMBL" id="JACIEZ010000005">
    <property type="protein sequence ID" value="MBB4065480.1"/>
    <property type="molecule type" value="Genomic_DNA"/>
</dbReference>
<dbReference type="InterPro" id="IPR001633">
    <property type="entry name" value="EAL_dom"/>
</dbReference>
<evidence type="ECO:0000313" key="4">
    <source>
        <dbReference type="EMBL" id="MBB4065480.1"/>
    </source>
</evidence>
<organism evidence="4 5">
    <name type="scientific">Gellertiella hungarica</name>
    <dbReference type="NCBI Taxonomy" id="1572859"/>
    <lineage>
        <taxon>Bacteria</taxon>
        <taxon>Pseudomonadati</taxon>
        <taxon>Pseudomonadota</taxon>
        <taxon>Alphaproteobacteria</taxon>
        <taxon>Hyphomicrobiales</taxon>
        <taxon>Rhizobiaceae</taxon>
        <taxon>Gellertiella</taxon>
    </lineage>
</organism>
<dbReference type="Pfam" id="PF00563">
    <property type="entry name" value="EAL"/>
    <property type="match status" value="1"/>
</dbReference>
<dbReference type="InterPro" id="IPR035919">
    <property type="entry name" value="EAL_sf"/>
</dbReference>
<dbReference type="InterPro" id="IPR000160">
    <property type="entry name" value="GGDEF_dom"/>
</dbReference>
<dbReference type="RefSeq" id="WP_183366781.1">
    <property type="nucleotide sequence ID" value="NZ_JACIEZ010000005.1"/>
</dbReference>
<evidence type="ECO:0000313" key="5">
    <source>
        <dbReference type="Proteomes" id="UP000528286"/>
    </source>
</evidence>
<dbReference type="SMART" id="SM00052">
    <property type="entry name" value="EAL"/>
    <property type="match status" value="1"/>
</dbReference>
<feature type="transmembrane region" description="Helical" evidence="1">
    <location>
        <begin position="17"/>
        <end position="39"/>
    </location>
</feature>
<reference evidence="4 5" key="1">
    <citation type="submission" date="2020-08" db="EMBL/GenBank/DDBJ databases">
        <title>Genomic Encyclopedia of Type Strains, Phase IV (KMG-IV): sequencing the most valuable type-strain genomes for metagenomic binning, comparative biology and taxonomic classification.</title>
        <authorList>
            <person name="Goeker M."/>
        </authorList>
    </citation>
    <scope>NUCLEOTIDE SEQUENCE [LARGE SCALE GENOMIC DNA]</scope>
    <source>
        <strain evidence="4 5">DSM 29853</strain>
    </source>
</reference>
<dbReference type="InterPro" id="IPR050706">
    <property type="entry name" value="Cyclic-di-GMP_PDE-like"/>
</dbReference>
<feature type="domain" description="GGDEF" evidence="3">
    <location>
        <begin position="321"/>
        <end position="450"/>
    </location>
</feature>
<dbReference type="PANTHER" id="PTHR33121">
    <property type="entry name" value="CYCLIC DI-GMP PHOSPHODIESTERASE PDEF"/>
    <property type="match status" value="1"/>
</dbReference>
<dbReference type="NCBIfam" id="TIGR00254">
    <property type="entry name" value="GGDEF"/>
    <property type="match status" value="1"/>
</dbReference>
<dbReference type="CDD" id="cd01949">
    <property type="entry name" value="GGDEF"/>
    <property type="match status" value="1"/>
</dbReference>
<sequence length="716" mass="77698">MIERNGMEGPQPRFRRVVVAMALFIAFVLALTGVGTLMFSDIIRSATNIDDNRSKLAARMALLALKTRIGGTVQDNAVWADAYDAIHSDTVAGWVEENWGAVSGSYPLYDGLVIFDRSAKPVIAYHKGKAGAPEAVFRSSLSEQVAQAYAHPEKAVTAFASTVSGVAVTGMQVIQREEGGPISASDKVLAFYKLLGPEVISEIRQEQSLLELSVSSKPANGMLSMPISGADGEVLSYLAWRSADPGELLYQRAKPLVALSILVLVLFVCAGAYMAYDESQRLSRSARRAWALATHDSLSGLFNRSGFLAMVEDRRGADGRAPGALFLLDLDGFKAVNDNWGHPVGDTLIREVAATLSNCHPDIRLVARFGGDEFALYTDAADRAAEIGDVVLSLFRQPFTVRGLTIKVGVSIGIADSDGRIATEEMLRRADIALYDAKENGKERVVIYDRALGDAKAAEYRLERDLRNAIETGDVFPFFQPLVDAQTRTLVGFEALARWNRPHDPITPDRFIALAERSGLMDMLGATLLEQSLEEAAKWKDYLLSVNISPLQLCNPRFPLQVENLIAKTGFDPHKLTMEVTEGALIANPEQARSAIHALKKLGIRFALDDFGSGYASIGVLRQFGFDRIKIDRSLVVAADETENGAAVIQATIALARALDVPVTAEGVERQEQADFLTLSGCDQLQGFLLGRPASASQVFRDFPLGTDGKPMARAS</sequence>
<dbReference type="Proteomes" id="UP000528286">
    <property type="component" value="Unassembled WGS sequence"/>
</dbReference>
<dbReference type="InterPro" id="IPR043128">
    <property type="entry name" value="Rev_trsase/Diguanyl_cyclase"/>
</dbReference>
<name>A0A7W6NKI7_9HYPH</name>
<keyword evidence="1" id="KW-1133">Transmembrane helix</keyword>
<dbReference type="AlphaFoldDB" id="A0A7W6NKI7"/>
<proteinExistence type="predicted"/>